<gene>
    <name evidence="1" type="ORF">KBB96_12400</name>
</gene>
<evidence type="ECO:0000313" key="2">
    <source>
        <dbReference type="Proteomes" id="UP000676169"/>
    </source>
</evidence>
<name>A0A975G6F2_9BACT</name>
<dbReference type="KEGG" id="lamb:KBB96_12400"/>
<dbReference type="RefSeq" id="WP_211629761.1">
    <property type="nucleotide sequence ID" value="NZ_CP073100.1"/>
</dbReference>
<organism evidence="1 2">
    <name type="scientific">Luteolibacter ambystomatis</name>
    <dbReference type="NCBI Taxonomy" id="2824561"/>
    <lineage>
        <taxon>Bacteria</taxon>
        <taxon>Pseudomonadati</taxon>
        <taxon>Verrucomicrobiota</taxon>
        <taxon>Verrucomicrobiia</taxon>
        <taxon>Verrucomicrobiales</taxon>
        <taxon>Verrucomicrobiaceae</taxon>
        <taxon>Luteolibacter</taxon>
    </lineage>
</organism>
<keyword evidence="2" id="KW-1185">Reference proteome</keyword>
<evidence type="ECO:0000313" key="1">
    <source>
        <dbReference type="EMBL" id="QUE49672.1"/>
    </source>
</evidence>
<dbReference type="Proteomes" id="UP000676169">
    <property type="component" value="Chromosome"/>
</dbReference>
<protein>
    <submittedName>
        <fullName evidence="1">Uncharacterized protein</fullName>
    </submittedName>
</protein>
<accession>A0A975G6F2</accession>
<reference evidence="1" key="1">
    <citation type="submission" date="2021-04" db="EMBL/GenBank/DDBJ databases">
        <title>Luteolibacter sp. 32A isolated from the skin of an Anderson's salamander (Ambystoma andersonii).</title>
        <authorList>
            <person name="Spergser J."/>
            <person name="Busse H.-J."/>
        </authorList>
    </citation>
    <scope>NUCLEOTIDE SEQUENCE</scope>
    <source>
        <strain evidence="1">32A</strain>
    </source>
</reference>
<proteinExistence type="predicted"/>
<sequence length="380" mass="41171">MNAKRTCGWIVLIALAVVSGWWLFRSQPDVPSGSPVVSHPATVVADGEDETDFAARDESQRRSILGAWKELMRWMKAEPRPTPEEIEARLKELRIEWVAMDPTVLTAVLGEILRSGEDLPTGIKFAVGPHGLLDGWPTLRVFLLDVLAVSDPAATPAVAREVMDGTKSADEFAVALRSLTRKGPGRATDQELLSRFGGLLNHAGWGTEPGFAEAFDMVRYVGTSAAARQVLAWKGNPMLRTMALDEFASAHPAAMAEVIASPDTSGLAPAERAALMARADPSDARQLAAADTYLRNPDLTAEEAAAFLKIFPLRNATTGYRLYGENPAPYSKEGIAAGDRAALGQVDRWLADPELSSRYRAGLEPLQQRLGTWVKQASSR</sequence>
<dbReference type="AlphaFoldDB" id="A0A975G6F2"/>
<dbReference type="EMBL" id="CP073100">
    <property type="protein sequence ID" value="QUE49672.1"/>
    <property type="molecule type" value="Genomic_DNA"/>
</dbReference>